<name>A0ABU1MXD1_9CAUL</name>
<dbReference type="InterPro" id="IPR010104">
    <property type="entry name" value="TonB_rcpt_bac"/>
</dbReference>
<evidence type="ECO:0000256" key="6">
    <source>
        <dbReference type="ARBA" id="ARBA00023136"/>
    </source>
</evidence>
<evidence type="ECO:0000256" key="2">
    <source>
        <dbReference type="ARBA" id="ARBA00022448"/>
    </source>
</evidence>
<dbReference type="Gene3D" id="2.40.170.20">
    <property type="entry name" value="TonB-dependent receptor, beta-barrel domain"/>
    <property type="match status" value="1"/>
</dbReference>
<gene>
    <name evidence="13" type="ORF">J2800_001568</name>
</gene>
<dbReference type="InterPro" id="IPR037066">
    <property type="entry name" value="Plug_dom_sf"/>
</dbReference>
<dbReference type="CDD" id="cd01347">
    <property type="entry name" value="ligand_gated_channel"/>
    <property type="match status" value="1"/>
</dbReference>
<keyword evidence="3 8" id="KW-1134">Transmembrane beta strand</keyword>
<keyword evidence="7 8" id="KW-0998">Cell outer membrane</keyword>
<evidence type="ECO:0000256" key="5">
    <source>
        <dbReference type="ARBA" id="ARBA00023077"/>
    </source>
</evidence>
<evidence type="ECO:0000256" key="1">
    <source>
        <dbReference type="ARBA" id="ARBA00004571"/>
    </source>
</evidence>
<comment type="similarity">
    <text evidence="8 9">Belongs to the TonB-dependent receptor family.</text>
</comment>
<organism evidence="13 14">
    <name type="scientific">Caulobacter rhizosphaerae</name>
    <dbReference type="NCBI Taxonomy" id="2010972"/>
    <lineage>
        <taxon>Bacteria</taxon>
        <taxon>Pseudomonadati</taxon>
        <taxon>Pseudomonadota</taxon>
        <taxon>Alphaproteobacteria</taxon>
        <taxon>Caulobacterales</taxon>
        <taxon>Caulobacteraceae</taxon>
        <taxon>Caulobacter</taxon>
    </lineage>
</organism>
<evidence type="ECO:0000256" key="9">
    <source>
        <dbReference type="RuleBase" id="RU003357"/>
    </source>
</evidence>
<dbReference type="NCBIfam" id="TIGR01782">
    <property type="entry name" value="TonB-Xanth-Caul"/>
    <property type="match status" value="1"/>
</dbReference>
<dbReference type="Gene3D" id="2.170.130.10">
    <property type="entry name" value="TonB-dependent receptor, plug domain"/>
    <property type="match status" value="1"/>
</dbReference>
<dbReference type="RefSeq" id="WP_310030561.1">
    <property type="nucleotide sequence ID" value="NZ_JAVDRL010000004.1"/>
</dbReference>
<dbReference type="Pfam" id="PF00593">
    <property type="entry name" value="TonB_dep_Rec_b-barrel"/>
    <property type="match status" value="1"/>
</dbReference>
<evidence type="ECO:0000259" key="11">
    <source>
        <dbReference type="Pfam" id="PF00593"/>
    </source>
</evidence>
<feature type="domain" description="TonB-dependent receptor plug" evidence="12">
    <location>
        <begin position="68"/>
        <end position="178"/>
    </location>
</feature>
<comment type="subcellular location">
    <subcellularLocation>
        <location evidence="1 8">Cell outer membrane</location>
        <topology evidence="1 8">Multi-pass membrane protein</topology>
    </subcellularLocation>
</comment>
<evidence type="ECO:0000313" key="13">
    <source>
        <dbReference type="EMBL" id="MDR6530829.1"/>
    </source>
</evidence>
<protein>
    <submittedName>
        <fullName evidence="13">TonB-dependent receptor</fullName>
    </submittedName>
</protein>
<sequence length="955" mass="104228">MKKQLLLTTILAVGMGAATAAWAQDAATANDTATNSDAARDAARDTVDEVVVTGFRSSLQKSLNLKKDAIVVRDSIVAEDIGKFPEANVAEALQRIPGVYLSRDGASNEGQRISIRGLGSDYNVTTINGAPVRTTSSSNVGGSSRDFNYDVFASELFGRVDFYKTPLAELEEGGIGGVVDLQTPRPFDHPGRAIRYQVVGSYNDKSKHLDPAGFALFSNTWGNFGALLAVAHSESVNNRSGFEATGGYNSHALGSQSPNKGPFAVTLDFADPRYNPGSLTRAQIENGYLPRFYRYYGGENTRKRDGAVASLQYQNEKLNVSLDGLYSKLTDSLDEYTFGLPIRNSKTTNTAAQPGAPGHNGLVPINVTLDPESNLLEGTFGNTSYLGESYFYNAETKFKMASFNASYQFTDRLKVTAQGSLSKSDAFFTGNRLVSNLYGVTSTIDYTDDHVYPALSAPGVDFTNPNNYQDFGVGFDWRREIDKEKTAKVFADYDYGLFGVEGHLKGGFSYVSTQKDTSKRNATAAGTAKVNAIGAAGLRSQMLHEVPLDNLVIGSGYPQEWATFSRDYMMNTFDPIGTARATPIDFNASFGAEEEVKTAFLQTDLKGQIFDRELRVNAGVRYSETSTHIDNYLRQTNGAVTTYVPNKADGSYDNTLPSASFAYDLTDKLIWRGSWGKTITRASLSIIAANTVIPNIYDTRATSGNPDLLPQTSTNYDTGLEWYFGRGGILSAGFFWKELKDTTVSTTTTVPFSSLGLPDTALAPIFQDPATGKVDPNLPITLATYYNQGSIKLDGYELAYQQSFDFLPGFWSGLGALASFTHVNTSGYSYATTAGKILNVNTVPKYSYSLTGYYEKGPFGVRLSYNYKAKNIIETTNNGSDLQRWHAGSGFLDGNVSYKINDSIEVRLDALNLTNALTYDYFDDVSGRYGDGRKTRMDYAKFNGRTIKFGVRGKF</sequence>
<dbReference type="InterPro" id="IPR000531">
    <property type="entry name" value="Beta-barrel_TonB"/>
</dbReference>
<dbReference type="EMBL" id="JAVDRL010000004">
    <property type="protein sequence ID" value="MDR6530829.1"/>
    <property type="molecule type" value="Genomic_DNA"/>
</dbReference>
<feature type="domain" description="TonB-dependent receptor-like beta-barrel" evidence="11">
    <location>
        <begin position="445"/>
        <end position="913"/>
    </location>
</feature>
<feature type="chain" id="PRO_5046392369" evidence="10">
    <location>
        <begin position="24"/>
        <end position="955"/>
    </location>
</feature>
<keyword evidence="4 8" id="KW-0812">Transmembrane</keyword>
<keyword evidence="6 8" id="KW-0472">Membrane</keyword>
<dbReference type="SUPFAM" id="SSF56935">
    <property type="entry name" value="Porins"/>
    <property type="match status" value="1"/>
</dbReference>
<evidence type="ECO:0000256" key="10">
    <source>
        <dbReference type="SAM" id="SignalP"/>
    </source>
</evidence>
<dbReference type="InterPro" id="IPR012910">
    <property type="entry name" value="Plug_dom"/>
</dbReference>
<comment type="caution">
    <text evidence="13">The sequence shown here is derived from an EMBL/GenBank/DDBJ whole genome shotgun (WGS) entry which is preliminary data.</text>
</comment>
<evidence type="ECO:0000256" key="3">
    <source>
        <dbReference type="ARBA" id="ARBA00022452"/>
    </source>
</evidence>
<reference evidence="13 14" key="1">
    <citation type="submission" date="2023-07" db="EMBL/GenBank/DDBJ databases">
        <title>Sorghum-associated microbial communities from plants grown in Nebraska, USA.</title>
        <authorList>
            <person name="Schachtman D."/>
        </authorList>
    </citation>
    <scope>NUCLEOTIDE SEQUENCE [LARGE SCALE GENOMIC DNA]</scope>
    <source>
        <strain evidence="13 14">DS2154</strain>
    </source>
</reference>
<keyword evidence="13" id="KW-0675">Receptor</keyword>
<dbReference type="Proteomes" id="UP001262754">
    <property type="component" value="Unassembled WGS sequence"/>
</dbReference>
<dbReference type="InterPro" id="IPR039426">
    <property type="entry name" value="TonB-dep_rcpt-like"/>
</dbReference>
<evidence type="ECO:0000313" key="14">
    <source>
        <dbReference type="Proteomes" id="UP001262754"/>
    </source>
</evidence>
<dbReference type="Pfam" id="PF07715">
    <property type="entry name" value="Plug"/>
    <property type="match status" value="1"/>
</dbReference>
<keyword evidence="10" id="KW-0732">Signal</keyword>
<evidence type="ECO:0000256" key="7">
    <source>
        <dbReference type="ARBA" id="ARBA00023237"/>
    </source>
</evidence>
<keyword evidence="14" id="KW-1185">Reference proteome</keyword>
<dbReference type="PROSITE" id="PS52016">
    <property type="entry name" value="TONB_DEPENDENT_REC_3"/>
    <property type="match status" value="1"/>
</dbReference>
<proteinExistence type="inferred from homology"/>
<keyword evidence="2 8" id="KW-0813">Transport</keyword>
<dbReference type="PANTHER" id="PTHR40980:SF3">
    <property type="entry name" value="TONB-DEPENDENT RECEPTOR-LIKE BETA-BARREL DOMAIN-CONTAINING PROTEIN"/>
    <property type="match status" value="1"/>
</dbReference>
<evidence type="ECO:0000256" key="4">
    <source>
        <dbReference type="ARBA" id="ARBA00022692"/>
    </source>
</evidence>
<accession>A0ABU1MXD1</accession>
<evidence type="ECO:0000256" key="8">
    <source>
        <dbReference type="PROSITE-ProRule" id="PRU01360"/>
    </source>
</evidence>
<evidence type="ECO:0000259" key="12">
    <source>
        <dbReference type="Pfam" id="PF07715"/>
    </source>
</evidence>
<keyword evidence="5 9" id="KW-0798">TonB box</keyword>
<dbReference type="PANTHER" id="PTHR40980">
    <property type="entry name" value="PLUG DOMAIN-CONTAINING PROTEIN"/>
    <property type="match status" value="1"/>
</dbReference>
<dbReference type="InterPro" id="IPR036942">
    <property type="entry name" value="Beta-barrel_TonB_sf"/>
</dbReference>
<feature type="signal peptide" evidence="10">
    <location>
        <begin position="1"/>
        <end position="23"/>
    </location>
</feature>